<dbReference type="EMBL" id="JARJCM010000118">
    <property type="protein sequence ID" value="KAJ7027864.1"/>
    <property type="molecule type" value="Genomic_DNA"/>
</dbReference>
<name>A0AAD6X0K6_9AGAR</name>
<dbReference type="AlphaFoldDB" id="A0AAD6X0K6"/>
<comment type="caution">
    <text evidence="1">The sequence shown here is derived from an EMBL/GenBank/DDBJ whole genome shotgun (WGS) entry which is preliminary data.</text>
</comment>
<evidence type="ECO:0000313" key="2">
    <source>
        <dbReference type="Proteomes" id="UP001218188"/>
    </source>
</evidence>
<sequence length="304" mass="33188">MRRVVDWRGVGVGVDALGATRRSAKKKNGCVAQPRFSHSVTLARFVSGYSIDLISSLGQTNDPPPPPPLCVCSCTCSLNTSFHLDGFSPRSLAHSFVNTKTTSTLSFLSLLPPSLCLSPSESFVGFSSHFIILSSRYAVIPLLSCPSVFIVYSFTHSLTRLALPACLLALSRSSIPSCIPTINHKPYNSISSRTHFPIHIPSRIPNIDAAATRLSLDTHLPSARWIIGIYPRSAETPFWVVRRTHDASRTPQLPRARPGTHGHLRITPRGTPLCGVPSRNCNLTDHLFWSGRLNLGRPAAEMGF</sequence>
<organism evidence="1 2">
    <name type="scientific">Mycena alexandri</name>
    <dbReference type="NCBI Taxonomy" id="1745969"/>
    <lineage>
        <taxon>Eukaryota</taxon>
        <taxon>Fungi</taxon>
        <taxon>Dikarya</taxon>
        <taxon>Basidiomycota</taxon>
        <taxon>Agaricomycotina</taxon>
        <taxon>Agaricomycetes</taxon>
        <taxon>Agaricomycetidae</taxon>
        <taxon>Agaricales</taxon>
        <taxon>Marasmiineae</taxon>
        <taxon>Mycenaceae</taxon>
        <taxon>Mycena</taxon>
    </lineage>
</organism>
<keyword evidence="2" id="KW-1185">Reference proteome</keyword>
<reference evidence="1" key="1">
    <citation type="submission" date="2023-03" db="EMBL/GenBank/DDBJ databases">
        <title>Massive genome expansion in bonnet fungi (Mycena s.s.) driven by repeated elements and novel gene families across ecological guilds.</title>
        <authorList>
            <consortium name="Lawrence Berkeley National Laboratory"/>
            <person name="Harder C.B."/>
            <person name="Miyauchi S."/>
            <person name="Viragh M."/>
            <person name="Kuo A."/>
            <person name="Thoen E."/>
            <person name="Andreopoulos B."/>
            <person name="Lu D."/>
            <person name="Skrede I."/>
            <person name="Drula E."/>
            <person name="Henrissat B."/>
            <person name="Morin E."/>
            <person name="Kohler A."/>
            <person name="Barry K."/>
            <person name="LaButti K."/>
            <person name="Morin E."/>
            <person name="Salamov A."/>
            <person name="Lipzen A."/>
            <person name="Mereny Z."/>
            <person name="Hegedus B."/>
            <person name="Baldrian P."/>
            <person name="Stursova M."/>
            <person name="Weitz H."/>
            <person name="Taylor A."/>
            <person name="Grigoriev I.V."/>
            <person name="Nagy L.G."/>
            <person name="Martin F."/>
            <person name="Kauserud H."/>
        </authorList>
    </citation>
    <scope>NUCLEOTIDE SEQUENCE</scope>
    <source>
        <strain evidence="1">CBHHK200</strain>
    </source>
</reference>
<dbReference type="Proteomes" id="UP001218188">
    <property type="component" value="Unassembled WGS sequence"/>
</dbReference>
<gene>
    <name evidence="1" type="ORF">C8F04DRAFT_71503</name>
</gene>
<accession>A0AAD6X0K6</accession>
<evidence type="ECO:0000313" key="1">
    <source>
        <dbReference type="EMBL" id="KAJ7027864.1"/>
    </source>
</evidence>
<proteinExistence type="predicted"/>
<protein>
    <submittedName>
        <fullName evidence="1">Uncharacterized protein</fullName>
    </submittedName>
</protein>